<keyword evidence="2" id="KW-1185">Reference proteome</keyword>
<dbReference type="RefSeq" id="WP_085019803.1">
    <property type="nucleotide sequence ID" value="NZ_BMHD01000001.1"/>
</dbReference>
<evidence type="ECO:0000313" key="2">
    <source>
        <dbReference type="Proteomes" id="UP000192775"/>
    </source>
</evidence>
<dbReference type="InterPro" id="IPR021315">
    <property type="entry name" value="Gap/Sap"/>
</dbReference>
<dbReference type="AlphaFoldDB" id="A0A1X9LKD1"/>
<sequence>MAGIIGHVLPIALGIAFSTVPIVVMILILLSPRGRIASLTYLIGAAIGLIALTTVLTLLASLLPAPHLSGSSPWIAAVEIVAGLGLLAIAAVRLVRARRHRGEPPRSTPAWMRRVSSVGPVPAFGVGLVLMLRPKNLLLTVAAGVAIGPVARDPLDAIVGIVVYVVLGLSTLAAPIIVAYANPGRTRVPLERAHAWLEANSALVSTIVLLVVGVVILGSGLTHV</sequence>
<organism evidence="1 2">
    <name type="scientific">Cnuibacter physcomitrellae</name>
    <dbReference type="NCBI Taxonomy" id="1619308"/>
    <lineage>
        <taxon>Bacteria</taxon>
        <taxon>Bacillati</taxon>
        <taxon>Actinomycetota</taxon>
        <taxon>Actinomycetes</taxon>
        <taxon>Micrococcales</taxon>
        <taxon>Microbacteriaceae</taxon>
        <taxon>Cnuibacter</taxon>
    </lineage>
</organism>
<dbReference type="EMBL" id="CP020715">
    <property type="protein sequence ID" value="ARJ05665.1"/>
    <property type="molecule type" value="Genomic_DNA"/>
</dbReference>
<dbReference type="KEGG" id="cphy:B5808_10850"/>
<dbReference type="STRING" id="1619308.B5808_10850"/>
<reference evidence="1 2" key="1">
    <citation type="submission" date="2017-04" db="EMBL/GenBank/DDBJ databases">
        <authorList>
            <person name="Afonso C.L."/>
            <person name="Miller P.J."/>
            <person name="Scott M.A."/>
            <person name="Spackman E."/>
            <person name="Goraichik I."/>
            <person name="Dimitrov K.M."/>
            <person name="Suarez D.L."/>
            <person name="Swayne D.E."/>
        </authorList>
    </citation>
    <scope>NUCLEOTIDE SEQUENCE [LARGE SCALE GENOMIC DNA]</scope>
    <source>
        <strain evidence="2">XA(T)</strain>
    </source>
</reference>
<gene>
    <name evidence="1" type="ORF">B5808_10850</name>
</gene>
<dbReference type="Proteomes" id="UP000192775">
    <property type="component" value="Chromosome"/>
</dbReference>
<name>A0A1X9LKD1_9MICO</name>
<proteinExistence type="predicted"/>
<accession>A0A1X9LKD1</accession>
<evidence type="ECO:0000313" key="1">
    <source>
        <dbReference type="EMBL" id="ARJ05665.1"/>
    </source>
</evidence>
<dbReference type="Pfam" id="PF11139">
    <property type="entry name" value="SfLAP"/>
    <property type="match status" value="1"/>
</dbReference>
<protein>
    <submittedName>
        <fullName evidence="1">Uncharacterized protein</fullName>
    </submittedName>
</protein>